<keyword evidence="3" id="KW-0285">Flavoprotein</keyword>
<organism evidence="7 8">
    <name type="scientific">Rhodococcus jostii</name>
    <dbReference type="NCBI Taxonomy" id="132919"/>
    <lineage>
        <taxon>Bacteria</taxon>
        <taxon>Bacillati</taxon>
        <taxon>Actinomycetota</taxon>
        <taxon>Actinomycetes</taxon>
        <taxon>Mycobacteriales</taxon>
        <taxon>Nocardiaceae</taxon>
        <taxon>Rhodococcus</taxon>
    </lineage>
</organism>
<evidence type="ECO:0000256" key="1">
    <source>
        <dbReference type="ARBA" id="ARBA00001974"/>
    </source>
</evidence>
<comment type="caution">
    <text evidence="7">The sequence shown here is derived from an EMBL/GenBank/DDBJ whole genome shotgun (WGS) entry which is preliminary data.</text>
</comment>
<dbReference type="PANTHER" id="PTHR43884">
    <property type="entry name" value="ACYL-COA DEHYDROGENASE"/>
    <property type="match status" value="1"/>
</dbReference>
<evidence type="ECO:0000313" key="8">
    <source>
        <dbReference type="Proteomes" id="UP001185737"/>
    </source>
</evidence>
<dbReference type="Gene3D" id="1.20.140.10">
    <property type="entry name" value="Butyryl-CoA Dehydrogenase, subunit A, domain 3"/>
    <property type="match status" value="1"/>
</dbReference>
<comment type="cofactor">
    <cofactor evidence="1">
        <name>FAD</name>
        <dbReference type="ChEBI" id="CHEBI:57692"/>
    </cofactor>
</comment>
<evidence type="ECO:0000256" key="5">
    <source>
        <dbReference type="ARBA" id="ARBA00023002"/>
    </source>
</evidence>
<dbReference type="GO" id="GO:0016491">
    <property type="term" value="F:oxidoreductase activity"/>
    <property type="evidence" value="ECO:0007669"/>
    <property type="project" value="UniProtKB-KW"/>
</dbReference>
<reference evidence="7 8" key="1">
    <citation type="submission" date="2023-10" db="EMBL/GenBank/DDBJ databases">
        <title>Development of a sustainable strategy for remediation of hydrocarbon-contaminated territories based on the waste exchange concept.</title>
        <authorList>
            <person name="Krivoruchko A."/>
        </authorList>
    </citation>
    <scope>NUCLEOTIDE SEQUENCE [LARGE SCALE GENOMIC DNA]</scope>
    <source>
        <strain evidence="7 8">IEGM 60</strain>
    </source>
</reference>
<evidence type="ECO:0000256" key="4">
    <source>
        <dbReference type="ARBA" id="ARBA00022827"/>
    </source>
</evidence>
<evidence type="ECO:0000256" key="3">
    <source>
        <dbReference type="ARBA" id="ARBA00022630"/>
    </source>
</evidence>
<feature type="domain" description="Acyl-CoA dehydrogenase/oxidase C-terminal" evidence="6">
    <location>
        <begin position="182"/>
        <end position="308"/>
    </location>
</feature>
<dbReference type="Proteomes" id="UP001185737">
    <property type="component" value="Unassembled WGS sequence"/>
</dbReference>
<dbReference type="Gene3D" id="1.10.540.10">
    <property type="entry name" value="Acyl-CoA dehydrogenase/oxidase, N-terminal domain"/>
    <property type="match status" value="1"/>
</dbReference>
<keyword evidence="8" id="KW-1185">Reference proteome</keyword>
<accession>A0ABU4CG16</accession>
<name>A0ABU4CG16_RHOJO</name>
<sequence>MNSPTLIDPDLVAMMESVFSAHQKPEIAATDNVAFDGALWKVLDELGLVRLTGSESHGGSGANWHAVSALLAAAAGAAVPVPVVEHDLLAGWLLETAELPMTEGFRTAFLMGESGTSPAVPWGRHADFVVPLRYDGSRWLVADVAADRIHVTPSRNLGGEPRDAVQIEIDTVTWSPVPTGTAETFLLRGALARVLQACGAMERIVELCIEHVSTRGQFGRPLSKFQAVQRLVTGVAAETSLARAAADAAVSRVERDGWHSPATYFAVAVAKSCTGHAASTVVRNAHQVHGAIGTTCEHQLHRYTLPVLAWRSEFGSVGQWDQLLTRTAVDAGRDGAWSLITEGGPVSGVLDLMA</sequence>
<dbReference type="EMBL" id="JAWLKA010000010">
    <property type="protein sequence ID" value="MDV6282501.1"/>
    <property type="molecule type" value="Genomic_DNA"/>
</dbReference>
<evidence type="ECO:0000259" key="6">
    <source>
        <dbReference type="Pfam" id="PF00441"/>
    </source>
</evidence>
<dbReference type="InterPro" id="IPR036250">
    <property type="entry name" value="AcylCo_DH-like_C"/>
</dbReference>
<gene>
    <name evidence="7" type="ORF">R3Q59_18560</name>
</gene>
<dbReference type="SUPFAM" id="SSF47203">
    <property type="entry name" value="Acyl-CoA dehydrogenase C-terminal domain-like"/>
    <property type="match status" value="1"/>
</dbReference>
<dbReference type="InterPro" id="IPR009100">
    <property type="entry name" value="AcylCoA_DH/oxidase_NM_dom_sf"/>
</dbReference>
<dbReference type="RefSeq" id="WP_283332056.1">
    <property type="nucleotide sequence ID" value="NZ_JAWLKA010000010.1"/>
</dbReference>
<evidence type="ECO:0000313" key="7">
    <source>
        <dbReference type="EMBL" id="MDV6282501.1"/>
    </source>
</evidence>
<proteinExistence type="inferred from homology"/>
<keyword evidence="4" id="KW-0274">FAD</keyword>
<dbReference type="InterPro" id="IPR009075">
    <property type="entry name" value="AcylCo_DH/oxidase_C"/>
</dbReference>
<evidence type="ECO:0000256" key="2">
    <source>
        <dbReference type="ARBA" id="ARBA00009347"/>
    </source>
</evidence>
<dbReference type="InterPro" id="IPR037069">
    <property type="entry name" value="AcylCoA_DH/ox_N_sf"/>
</dbReference>
<dbReference type="PANTHER" id="PTHR43884:SF20">
    <property type="entry name" value="ACYL-COA DEHYDROGENASE FADE28"/>
    <property type="match status" value="1"/>
</dbReference>
<dbReference type="SUPFAM" id="SSF56645">
    <property type="entry name" value="Acyl-CoA dehydrogenase NM domain-like"/>
    <property type="match status" value="1"/>
</dbReference>
<keyword evidence="5 7" id="KW-0560">Oxidoreductase</keyword>
<dbReference type="Pfam" id="PF00441">
    <property type="entry name" value="Acyl-CoA_dh_1"/>
    <property type="match status" value="1"/>
</dbReference>
<comment type="similarity">
    <text evidence="2">Belongs to the acyl-CoA dehydrogenase family.</text>
</comment>
<dbReference type="EC" id="1.-.-.-" evidence="7"/>
<protein>
    <submittedName>
        <fullName evidence="7">Acyl-CoA dehydrogenase family protein</fullName>
        <ecNumber evidence="7">1.-.-.-</ecNumber>
    </submittedName>
</protein>